<sequence>MALIVAARFTTFEQAQAAARALFAQGFAEDDVHIFYVNTAGAHAQYPIGGDRKADPDAGGAHYGAMLGGAGLGLIGAVAGGLIGGALELPSLGVLAVAGVGAYIGSLIGALWVTGRRQPGVNRSRTAEHPEHPEVRSAGVLLALHTDPTRQDQACKLLRDAGGEDVERAQGRWQEGRWVDFDPLKAPDREAGTV</sequence>
<dbReference type="AlphaFoldDB" id="A0A193GGS4"/>
<dbReference type="KEGG" id="bfz:BAU07_19570"/>
<feature type="transmembrane region" description="Helical" evidence="1">
    <location>
        <begin position="63"/>
        <end position="87"/>
    </location>
</feature>
<name>A0A193GGS4_9BORD</name>
<gene>
    <name evidence="2" type="ORF">BAU07_19570</name>
</gene>
<keyword evidence="3" id="KW-1185">Reference proteome</keyword>
<dbReference type="RefSeq" id="WP_066661224.1">
    <property type="nucleotide sequence ID" value="NZ_CBCSCL010000013.1"/>
</dbReference>
<dbReference type="Proteomes" id="UP000091926">
    <property type="component" value="Chromosome"/>
</dbReference>
<evidence type="ECO:0000256" key="1">
    <source>
        <dbReference type="SAM" id="Phobius"/>
    </source>
</evidence>
<reference evidence="2 3" key="1">
    <citation type="submission" date="2016-06" db="EMBL/GenBank/DDBJ databases">
        <title>Complete genome sequences of Bordetella bronchialis and Bordetella flabilis.</title>
        <authorList>
            <person name="LiPuma J.J."/>
            <person name="Spilker T."/>
        </authorList>
    </citation>
    <scope>NUCLEOTIDE SEQUENCE [LARGE SCALE GENOMIC DNA]</scope>
    <source>
        <strain evidence="2 3">AU10664</strain>
    </source>
</reference>
<evidence type="ECO:0008006" key="4">
    <source>
        <dbReference type="Google" id="ProtNLM"/>
    </source>
</evidence>
<keyword evidence="1" id="KW-0472">Membrane</keyword>
<evidence type="ECO:0000313" key="3">
    <source>
        <dbReference type="Proteomes" id="UP000091926"/>
    </source>
</evidence>
<keyword evidence="1" id="KW-0812">Transmembrane</keyword>
<dbReference type="STRING" id="463014.BAU07_19570"/>
<proteinExistence type="predicted"/>
<dbReference type="EMBL" id="CP016172">
    <property type="protein sequence ID" value="ANN79020.1"/>
    <property type="molecule type" value="Genomic_DNA"/>
</dbReference>
<evidence type="ECO:0000313" key="2">
    <source>
        <dbReference type="EMBL" id="ANN79020.1"/>
    </source>
</evidence>
<organism evidence="2 3">
    <name type="scientific">Bordetella flabilis</name>
    <dbReference type="NCBI Taxonomy" id="463014"/>
    <lineage>
        <taxon>Bacteria</taxon>
        <taxon>Pseudomonadati</taxon>
        <taxon>Pseudomonadota</taxon>
        <taxon>Betaproteobacteria</taxon>
        <taxon>Burkholderiales</taxon>
        <taxon>Alcaligenaceae</taxon>
        <taxon>Bordetella</taxon>
    </lineage>
</organism>
<protein>
    <recommendedName>
        <fullName evidence="4">Glycine zipper domain-containing protein</fullName>
    </recommendedName>
</protein>
<dbReference type="OrthoDB" id="6369218at2"/>
<feature type="transmembrane region" description="Helical" evidence="1">
    <location>
        <begin position="93"/>
        <end position="115"/>
    </location>
</feature>
<keyword evidence="1" id="KW-1133">Transmembrane helix</keyword>
<accession>A0A193GGS4</accession>